<sequence>MSTDEASQLIEERGSLLLDDDVASLLADAECARMGIGVELCVDRTVDPAAKLGEASVRVGAEALEVVRGRVASVRRGTRGPRFFLARGAEFIGALVQTLVETR</sequence>
<evidence type="ECO:0000313" key="2">
    <source>
        <dbReference type="Proteomes" id="UP000563898"/>
    </source>
</evidence>
<evidence type="ECO:0000313" key="1">
    <source>
        <dbReference type="EMBL" id="NKY01899.1"/>
    </source>
</evidence>
<reference evidence="1 2" key="1">
    <citation type="submission" date="2020-04" db="EMBL/GenBank/DDBJ databases">
        <title>MicrobeNet Type strains.</title>
        <authorList>
            <person name="Nicholson A.C."/>
        </authorList>
    </citation>
    <scope>NUCLEOTIDE SEQUENCE [LARGE SCALE GENOMIC DNA]</scope>
    <source>
        <strain evidence="1 2">ATCC BAA-14</strain>
    </source>
</reference>
<proteinExistence type="predicted"/>
<name>A0A846WKZ2_9ACTN</name>
<dbReference type="AlphaFoldDB" id="A0A846WKZ2"/>
<comment type="caution">
    <text evidence="1">The sequence shown here is derived from an EMBL/GenBank/DDBJ whole genome shotgun (WGS) entry which is preliminary data.</text>
</comment>
<dbReference type="RefSeq" id="WP_165776303.1">
    <property type="nucleotide sequence ID" value="NZ_CP085887.1"/>
</dbReference>
<protein>
    <submittedName>
        <fullName evidence="1">Uncharacterized protein</fullName>
    </submittedName>
</protein>
<dbReference type="Proteomes" id="UP000563898">
    <property type="component" value="Unassembled WGS sequence"/>
</dbReference>
<gene>
    <name evidence="1" type="ORF">HGA05_09970</name>
</gene>
<dbReference type="EMBL" id="JAAXPC010000005">
    <property type="protein sequence ID" value="NKY01899.1"/>
    <property type="molecule type" value="Genomic_DNA"/>
</dbReference>
<accession>A0A846WKZ2</accession>
<organism evidence="1 2">
    <name type="scientific">Gordonia polyisoprenivorans</name>
    <dbReference type="NCBI Taxonomy" id="84595"/>
    <lineage>
        <taxon>Bacteria</taxon>
        <taxon>Bacillati</taxon>
        <taxon>Actinomycetota</taxon>
        <taxon>Actinomycetes</taxon>
        <taxon>Mycobacteriales</taxon>
        <taxon>Gordoniaceae</taxon>
        <taxon>Gordonia</taxon>
    </lineage>
</organism>